<name>X1ULX5_9ZZZZ</name>
<dbReference type="EMBL" id="BARW01026356">
    <property type="protein sequence ID" value="GAJ04587.1"/>
    <property type="molecule type" value="Genomic_DNA"/>
</dbReference>
<sequence>MSHLRSISIDYDKAEVTCIFLHNKTSGGKINLFTVFELIPNEQQSSLAIGDKASGYLKRESVPLLFNFCFSWSLIHAITISHFEKR</sequence>
<organism evidence="1">
    <name type="scientific">marine sediment metagenome</name>
    <dbReference type="NCBI Taxonomy" id="412755"/>
    <lineage>
        <taxon>unclassified sequences</taxon>
        <taxon>metagenomes</taxon>
        <taxon>ecological metagenomes</taxon>
    </lineage>
</organism>
<proteinExistence type="predicted"/>
<reference evidence="1" key="1">
    <citation type="journal article" date="2014" name="Front. Microbiol.">
        <title>High frequency of phylogenetically diverse reductive dehalogenase-homologous genes in deep subseafloor sedimentary metagenomes.</title>
        <authorList>
            <person name="Kawai M."/>
            <person name="Futagami T."/>
            <person name="Toyoda A."/>
            <person name="Takaki Y."/>
            <person name="Nishi S."/>
            <person name="Hori S."/>
            <person name="Arai W."/>
            <person name="Tsubouchi T."/>
            <person name="Morono Y."/>
            <person name="Uchiyama I."/>
            <person name="Ito T."/>
            <person name="Fujiyama A."/>
            <person name="Inagaki F."/>
            <person name="Takami H."/>
        </authorList>
    </citation>
    <scope>NUCLEOTIDE SEQUENCE</scope>
    <source>
        <strain evidence="1">Expedition CK06-06</strain>
    </source>
</reference>
<comment type="caution">
    <text evidence="1">The sequence shown here is derived from an EMBL/GenBank/DDBJ whole genome shotgun (WGS) entry which is preliminary data.</text>
</comment>
<dbReference type="AlphaFoldDB" id="X1ULX5"/>
<gene>
    <name evidence="1" type="ORF">S12H4_43003</name>
</gene>
<accession>X1ULX5</accession>
<evidence type="ECO:0000313" key="1">
    <source>
        <dbReference type="EMBL" id="GAJ04587.1"/>
    </source>
</evidence>
<protein>
    <submittedName>
        <fullName evidence="1">Uncharacterized protein</fullName>
    </submittedName>
</protein>